<comment type="caution">
    <text evidence="2">The sequence shown here is derived from an EMBL/GenBank/DDBJ whole genome shotgun (WGS) entry which is preliminary data.</text>
</comment>
<dbReference type="EMBL" id="CAJNOE010000012">
    <property type="protein sequence ID" value="CAF0727271.1"/>
    <property type="molecule type" value="Genomic_DNA"/>
</dbReference>
<organism evidence="2 4">
    <name type="scientific">Adineta steineri</name>
    <dbReference type="NCBI Taxonomy" id="433720"/>
    <lineage>
        <taxon>Eukaryota</taxon>
        <taxon>Metazoa</taxon>
        <taxon>Spiralia</taxon>
        <taxon>Gnathifera</taxon>
        <taxon>Rotifera</taxon>
        <taxon>Eurotatoria</taxon>
        <taxon>Bdelloidea</taxon>
        <taxon>Adinetida</taxon>
        <taxon>Adinetidae</taxon>
        <taxon>Adineta</taxon>
    </lineage>
</organism>
<accession>A0A813N4F2</accession>
<dbReference type="Proteomes" id="UP000663868">
    <property type="component" value="Unassembled WGS sequence"/>
</dbReference>
<evidence type="ECO:0000313" key="2">
    <source>
        <dbReference type="EMBL" id="CAF0727271.1"/>
    </source>
</evidence>
<proteinExistence type="predicted"/>
<dbReference type="Proteomes" id="UP000663860">
    <property type="component" value="Unassembled WGS sequence"/>
</dbReference>
<evidence type="ECO:0000313" key="4">
    <source>
        <dbReference type="Proteomes" id="UP000663860"/>
    </source>
</evidence>
<name>A0A813N4F2_9BILA</name>
<gene>
    <name evidence="2" type="ORF">IZO911_LOCUS2552</name>
    <name evidence="3" type="ORF">KXQ929_LOCUS32395</name>
</gene>
<feature type="domain" description="F-box" evidence="1">
    <location>
        <begin position="356"/>
        <end position="401"/>
    </location>
</feature>
<sequence>MAKFYGKLKGLITLLESKPILPLRKQKWNEIVCLLQGKEKCIPYWYYIIVSHEKINDLRSKPIGETIDYTTFGCVIQYKNDRNEIVSMSGWGTDPPRSLKLWFNKHYNDDSIDENTQCNYDCDDIRLCTIQRIVSNQLIGIKRFYHKQDSFHYFILSDKSDELSLAYRSGIKNFDRFICLNGINIEHETFNEITQRFNNQLNLPLQILVCSPATYHYYKTNNIHLHSHLPTVQHLKPVFDISLTKENTTISTNSILNEMFYVVQLETNNMIYIVSQSSIFKSPEFIHINDICFIEIENCYQRGQIKYKGLQDQCENFLKQLSNNTINEYTHDCISQDNLLLSQTNTLSNKIIPNNKSELEDLPNELLFDIFNYLTIEDFDNAFNNLNSRFNNLLLSIYNMLFIFDENPNFYLIKSYGFKIAHLIIDTSNECNLKEFSNLNSLILYNRDLNHIKQICPQILPNLVNLSFLLESDFQPPIQLINEIFSNKFPSLRYVNLGWIDRPYSNSWLISPSIKYVSIRCKNSMIISDILLSCPNLNHFQLNILCNSDRNNINLSSTFIHSLKRFTLWSDEIELSYDLIDNLLSYIPNIQRLYLQTKCQISFIDLAQNLIHRLHYLSHFSCFITELIMKNHRIDSLNNIHKISSCFNRIQCIEENENFRIFATD</sequence>
<evidence type="ECO:0000313" key="3">
    <source>
        <dbReference type="EMBL" id="CAF4065282.1"/>
    </source>
</evidence>
<dbReference type="EMBL" id="CAJOBB010003915">
    <property type="protein sequence ID" value="CAF4065282.1"/>
    <property type="molecule type" value="Genomic_DNA"/>
</dbReference>
<dbReference type="InterPro" id="IPR001810">
    <property type="entry name" value="F-box_dom"/>
</dbReference>
<dbReference type="AlphaFoldDB" id="A0A813N4F2"/>
<evidence type="ECO:0000259" key="1">
    <source>
        <dbReference type="PROSITE" id="PS50181"/>
    </source>
</evidence>
<dbReference type="PROSITE" id="PS50181">
    <property type="entry name" value="FBOX"/>
    <property type="match status" value="1"/>
</dbReference>
<reference evidence="2" key="1">
    <citation type="submission" date="2021-02" db="EMBL/GenBank/DDBJ databases">
        <authorList>
            <person name="Nowell W R."/>
        </authorList>
    </citation>
    <scope>NUCLEOTIDE SEQUENCE</scope>
</reference>
<protein>
    <recommendedName>
        <fullName evidence="1">F-box domain-containing protein</fullName>
    </recommendedName>
</protein>